<dbReference type="Proteomes" id="UP000604341">
    <property type="component" value="Unassembled WGS sequence"/>
</dbReference>
<dbReference type="RefSeq" id="WP_189069161.1">
    <property type="nucleotide sequence ID" value="NZ_BMPE01000005.1"/>
</dbReference>
<dbReference type="EMBL" id="BMPE01000005">
    <property type="protein sequence ID" value="GGL03897.1"/>
    <property type="molecule type" value="Genomic_DNA"/>
</dbReference>
<evidence type="ECO:0000313" key="2">
    <source>
        <dbReference type="EMBL" id="GGL03897.1"/>
    </source>
</evidence>
<feature type="signal peptide" evidence="1">
    <location>
        <begin position="1"/>
        <end position="18"/>
    </location>
</feature>
<dbReference type="PIRSF" id="PIRSF014979">
    <property type="entry name" value="UCP014979"/>
    <property type="match status" value="1"/>
</dbReference>
<dbReference type="InterPro" id="IPR014468">
    <property type="entry name" value="UCP014979"/>
</dbReference>
<protein>
    <recommendedName>
        <fullName evidence="4">DUF11 domain-containing protein</fullName>
    </recommendedName>
</protein>
<sequence>MKHLKFILIISAAGAAAAQTASPVSLNLVLSLVSTVKVNGKATEQLTANPKTTLPGDVISQVVTVRNSSDKTVRQFPVTLPVPKDTRYLNMEKELDGAQAQYSIDGGKTFAPAPLKRRVTVTENGKSVTRDVTVNPNEYTTVRWTVSELSPNGTLKLGYRVQVK</sequence>
<proteinExistence type="predicted"/>
<evidence type="ECO:0000256" key="1">
    <source>
        <dbReference type="SAM" id="SignalP"/>
    </source>
</evidence>
<name>A0ABQ2FKR0_9DEIO</name>
<evidence type="ECO:0000313" key="3">
    <source>
        <dbReference type="Proteomes" id="UP000604341"/>
    </source>
</evidence>
<feature type="chain" id="PRO_5046456382" description="DUF11 domain-containing protein" evidence="1">
    <location>
        <begin position="19"/>
        <end position="164"/>
    </location>
</feature>
<evidence type="ECO:0008006" key="4">
    <source>
        <dbReference type="Google" id="ProtNLM"/>
    </source>
</evidence>
<gene>
    <name evidence="2" type="ORF">GCM10010844_23150</name>
</gene>
<accession>A0ABQ2FKR0</accession>
<keyword evidence="1" id="KW-0732">Signal</keyword>
<comment type="caution">
    <text evidence="2">The sequence shown here is derived from an EMBL/GenBank/DDBJ whole genome shotgun (WGS) entry which is preliminary data.</text>
</comment>
<keyword evidence="3" id="KW-1185">Reference proteome</keyword>
<reference evidence="3" key="1">
    <citation type="journal article" date="2019" name="Int. J. Syst. Evol. Microbiol.">
        <title>The Global Catalogue of Microorganisms (GCM) 10K type strain sequencing project: providing services to taxonomists for standard genome sequencing and annotation.</title>
        <authorList>
            <consortium name="The Broad Institute Genomics Platform"/>
            <consortium name="The Broad Institute Genome Sequencing Center for Infectious Disease"/>
            <person name="Wu L."/>
            <person name="Ma J."/>
        </authorList>
    </citation>
    <scope>NUCLEOTIDE SEQUENCE [LARGE SCALE GENOMIC DNA]</scope>
    <source>
        <strain evidence="3">JCM 19173</strain>
    </source>
</reference>
<organism evidence="2 3">
    <name type="scientific">Deinococcus radiotolerans</name>
    <dbReference type="NCBI Taxonomy" id="1309407"/>
    <lineage>
        <taxon>Bacteria</taxon>
        <taxon>Thermotogati</taxon>
        <taxon>Deinococcota</taxon>
        <taxon>Deinococci</taxon>
        <taxon>Deinococcales</taxon>
        <taxon>Deinococcaceae</taxon>
        <taxon>Deinococcus</taxon>
    </lineage>
</organism>